<dbReference type="PANTHER" id="PTHR30121:SF6">
    <property type="entry name" value="SLR6007 PROTEIN"/>
    <property type="match status" value="1"/>
</dbReference>
<evidence type="ECO:0000256" key="1">
    <source>
        <dbReference type="SAM" id="Phobius"/>
    </source>
</evidence>
<organism evidence="3 4">
    <name type="scientific">Sulfuracidifex metallicus DSM 6482 = JCM 9184</name>
    <dbReference type="NCBI Taxonomy" id="523847"/>
    <lineage>
        <taxon>Archaea</taxon>
        <taxon>Thermoproteota</taxon>
        <taxon>Thermoprotei</taxon>
        <taxon>Sulfolobales</taxon>
        <taxon>Sulfolobaceae</taxon>
        <taxon>Sulfuracidifex</taxon>
    </lineage>
</organism>
<proteinExistence type="predicted"/>
<feature type="domain" description="Helicase HerA central" evidence="2">
    <location>
        <begin position="275"/>
        <end position="460"/>
    </location>
</feature>
<dbReference type="InterPro" id="IPR027417">
    <property type="entry name" value="P-loop_NTPase"/>
</dbReference>
<keyword evidence="1" id="KW-0812">Transmembrane</keyword>
<dbReference type="AlphaFoldDB" id="A0A6A9QN79"/>
<dbReference type="PANTHER" id="PTHR30121">
    <property type="entry name" value="UNCHARACTERIZED PROTEIN YJGR-RELATED"/>
    <property type="match status" value="1"/>
</dbReference>
<evidence type="ECO:0000313" key="3">
    <source>
        <dbReference type="EMBL" id="MUN28725.1"/>
    </source>
</evidence>
<dbReference type="Pfam" id="PF01935">
    <property type="entry name" value="DUF87"/>
    <property type="match status" value="1"/>
</dbReference>
<dbReference type="InterPro" id="IPR002789">
    <property type="entry name" value="HerA_central"/>
</dbReference>
<keyword evidence="1" id="KW-0472">Membrane</keyword>
<comment type="caution">
    <text evidence="3">The sequence shown here is derived from an EMBL/GenBank/DDBJ whole genome shotgun (WGS) entry which is preliminary data.</text>
</comment>
<protein>
    <submittedName>
        <fullName evidence="3">DUF87 domain-containing protein</fullName>
    </submittedName>
</protein>
<sequence length="594" mass="68708">MWLQERADKFFAIFMIISVLVVTLFFIYRILSLVLAVFVIIMVIFLRSHHNSPGNVLVEQNIIKFNNNFYRYVLLVEDIRADYRDFSESTLRSKIASFYKVISTSNNIDIILRKIPVDKLKYIDSILNEIQNLRIIIENDPSNEKAKRRMEILRTILSKIEEGEIPFRYQMFLLISGKDMASVTESGRAIKTGLEAIGIRCREAKDSEISSILSSFILPVSKGKTKITTSFHIPFMTPFSIEKEPRYELIEDGIPLGKEILHSKTVFWNPFETNNRHAIVIGPSGSGKTEFLLWLGTLINIKMNSSVIFFDLKGDIKKRLRKYKIDFKVLNPLVYTVGSFSDWNIPNEIKIIQLESIISSSFKLNRVHSTVLYSVLKNSFCDRLKSWESIKQYTQTNVEDFHVKNLLLRIFDMIKYLEPFQENSKDILEYLDLKGINVIDLTLIKSDELRKYIIYSIITRIYNRFSLDIKDNENKISIIMDEAWTLLKDESSTYSLIADIIKKGRGHGISLVMSSQNLEDLGENLPIYVDNAGLLVVMNNGDKGYWNQIERFANVRQSDIDDVLEYFGQGEAMVRFLGDPRPLLVSLFTFADKK</sequence>
<accession>A0A6A9QN79</accession>
<dbReference type="Proteomes" id="UP000470772">
    <property type="component" value="Unassembled WGS sequence"/>
</dbReference>
<dbReference type="SUPFAM" id="SSF52540">
    <property type="entry name" value="P-loop containing nucleoside triphosphate hydrolases"/>
    <property type="match status" value="1"/>
</dbReference>
<name>A0A6A9QN79_SULME</name>
<keyword evidence="4" id="KW-1185">Reference proteome</keyword>
<gene>
    <name evidence="3" type="ORF">GC250_04555</name>
</gene>
<dbReference type="InterPro" id="IPR051162">
    <property type="entry name" value="T4SS_component"/>
</dbReference>
<dbReference type="InterPro" id="IPR053657">
    <property type="entry name" value="Ced-DNA_import"/>
</dbReference>
<feature type="transmembrane region" description="Helical" evidence="1">
    <location>
        <begin position="12"/>
        <end position="45"/>
    </location>
</feature>
<reference evidence="3 4" key="1">
    <citation type="submission" date="2019-10" db="EMBL/GenBank/DDBJ databases">
        <title>Sequencing and Assembly of Multiple Reported Metal-Biooxidizing Members of the Extremely Thermoacidophilic Archaeal Family Sulfolobaceae.</title>
        <authorList>
            <person name="Counts J.A."/>
            <person name="Kelly R.M."/>
        </authorList>
    </citation>
    <scope>NUCLEOTIDE SEQUENCE [LARGE SCALE GENOMIC DNA]</scope>
    <source>
        <strain evidence="3 4">DSM 6482</strain>
    </source>
</reference>
<evidence type="ECO:0000313" key="4">
    <source>
        <dbReference type="Proteomes" id="UP000470772"/>
    </source>
</evidence>
<dbReference type="CDD" id="cd01127">
    <property type="entry name" value="TrwB_TraG_TraD_VirD4"/>
    <property type="match status" value="1"/>
</dbReference>
<dbReference type="Gene3D" id="3.40.50.300">
    <property type="entry name" value="P-loop containing nucleotide triphosphate hydrolases"/>
    <property type="match status" value="2"/>
</dbReference>
<keyword evidence="1" id="KW-1133">Transmembrane helix</keyword>
<dbReference type="NCBIfam" id="NF041017">
    <property type="entry name" value="DNA_import_CedB"/>
    <property type="match status" value="1"/>
</dbReference>
<evidence type="ECO:0000259" key="2">
    <source>
        <dbReference type="Pfam" id="PF01935"/>
    </source>
</evidence>
<dbReference type="EMBL" id="WGGD01000005">
    <property type="protein sequence ID" value="MUN28725.1"/>
    <property type="molecule type" value="Genomic_DNA"/>
</dbReference>